<reference evidence="3" key="1">
    <citation type="submission" date="2024-05" db="EMBL/GenBank/DDBJ databases">
        <title>30 novel species of actinomycetes from the DSMZ collection.</title>
        <authorList>
            <person name="Nouioui I."/>
        </authorList>
    </citation>
    <scope>NUCLEOTIDE SEQUENCE</scope>
    <source>
        <strain evidence="3">DSM 41014</strain>
    </source>
</reference>
<evidence type="ECO:0008006" key="5">
    <source>
        <dbReference type="Google" id="ProtNLM"/>
    </source>
</evidence>
<dbReference type="RefSeq" id="WP_311634972.1">
    <property type="nucleotide sequence ID" value="NZ_JAVRFF010000011.1"/>
</dbReference>
<evidence type="ECO:0000256" key="1">
    <source>
        <dbReference type="SAM" id="MobiDB-lite"/>
    </source>
</evidence>
<feature type="signal peptide" evidence="2">
    <location>
        <begin position="1"/>
        <end position="27"/>
    </location>
</feature>
<dbReference type="Proteomes" id="UP001180489">
    <property type="component" value="Unassembled WGS sequence"/>
</dbReference>
<feature type="chain" id="PRO_5046353629" description="Secreted protein" evidence="2">
    <location>
        <begin position="28"/>
        <end position="286"/>
    </location>
</feature>
<evidence type="ECO:0000256" key="2">
    <source>
        <dbReference type="SAM" id="SignalP"/>
    </source>
</evidence>
<organism evidence="3 4">
    <name type="scientific">Streptomyces hintoniae</name>
    <dbReference type="NCBI Taxonomy" id="3075521"/>
    <lineage>
        <taxon>Bacteria</taxon>
        <taxon>Bacillati</taxon>
        <taxon>Actinomycetota</taxon>
        <taxon>Actinomycetes</taxon>
        <taxon>Kitasatosporales</taxon>
        <taxon>Streptomycetaceae</taxon>
        <taxon>Streptomyces</taxon>
    </lineage>
</organism>
<protein>
    <recommendedName>
        <fullName evidence="5">Secreted protein</fullName>
    </recommendedName>
</protein>
<feature type="compositionally biased region" description="Basic and acidic residues" evidence="1">
    <location>
        <begin position="140"/>
        <end position="163"/>
    </location>
</feature>
<sequence length="286" mass="28522">MRRTARVLASAALAGAAFCAASQAAYAGPAAEVSPHTVAPGGNITVSVTCEPGGPPAPATLDATSQGFDERTVRLQRAPGKDDKGAPAVYRGTARVKSADAFEGGGPDPVTRDAAWSVDGTCPGAPGRPGKPWSTTFSVDRGDAKPCADPRGESCEGRPDHGGGKPCPGPRGEHCEGRPDHEAGKPCLGPPGDSCGVGQGHDGGRPCAGTWGERCEGGPDHEGGRPCAEPRGEHCEGDAVHHGVQAGTGGTFTDSVPALAAGGVLIAGAFGAAAHRLLRRNGSVGH</sequence>
<proteinExistence type="predicted"/>
<comment type="caution">
    <text evidence="3">The sequence shown here is derived from an EMBL/GenBank/DDBJ whole genome shotgun (WGS) entry which is preliminary data.</text>
</comment>
<feature type="region of interest" description="Disordered" evidence="1">
    <location>
        <begin position="121"/>
        <end position="167"/>
    </location>
</feature>
<accession>A0ABU2UI56</accession>
<keyword evidence="2" id="KW-0732">Signal</keyword>
<dbReference type="EMBL" id="JAVRFF010000011">
    <property type="protein sequence ID" value="MDT0472830.1"/>
    <property type="molecule type" value="Genomic_DNA"/>
</dbReference>
<evidence type="ECO:0000313" key="4">
    <source>
        <dbReference type="Proteomes" id="UP001180489"/>
    </source>
</evidence>
<evidence type="ECO:0000313" key="3">
    <source>
        <dbReference type="EMBL" id="MDT0472830.1"/>
    </source>
</evidence>
<gene>
    <name evidence="3" type="ORF">RM863_11910</name>
</gene>
<keyword evidence="4" id="KW-1185">Reference proteome</keyword>
<name>A0ABU2UI56_9ACTN</name>